<evidence type="ECO:0000256" key="3">
    <source>
        <dbReference type="SAM" id="Phobius"/>
    </source>
</evidence>
<dbReference type="Pfam" id="PF12814">
    <property type="entry name" value="Mcp5_PH"/>
    <property type="match status" value="1"/>
</dbReference>
<keyword evidence="1" id="KW-0175">Coiled coil</keyword>
<keyword evidence="3" id="KW-0812">Transmembrane</keyword>
<dbReference type="PANTHER" id="PTHR28190">
    <property type="entry name" value="NUCLEAR MIGRATION PROTEIN NUM1"/>
    <property type="match status" value="1"/>
</dbReference>
<gene>
    <name evidence="5" type="ORF">A0J61_08101</name>
</gene>
<keyword evidence="3" id="KW-0472">Membrane</keyword>
<keyword evidence="3" id="KW-1133">Transmembrane helix</keyword>
<reference evidence="5 6" key="1">
    <citation type="submission" date="2016-03" db="EMBL/GenBank/DDBJ databases">
        <title>Choanephora cucurbitarum.</title>
        <authorList>
            <person name="Min B."/>
            <person name="Park H."/>
            <person name="Park J.-H."/>
            <person name="Shin H.-D."/>
            <person name="Choi I.-G."/>
        </authorList>
    </citation>
    <scope>NUCLEOTIDE SEQUENCE [LARGE SCALE GENOMIC DNA]</scope>
    <source>
        <strain evidence="5 6">KUS-F28377</strain>
    </source>
</reference>
<keyword evidence="6" id="KW-1185">Reference proteome</keyword>
<organism evidence="5 6">
    <name type="scientific">Choanephora cucurbitarum</name>
    <dbReference type="NCBI Taxonomy" id="101091"/>
    <lineage>
        <taxon>Eukaryota</taxon>
        <taxon>Fungi</taxon>
        <taxon>Fungi incertae sedis</taxon>
        <taxon>Mucoromycota</taxon>
        <taxon>Mucoromycotina</taxon>
        <taxon>Mucoromycetes</taxon>
        <taxon>Mucorales</taxon>
        <taxon>Mucorineae</taxon>
        <taxon>Choanephoraceae</taxon>
        <taxon>Choanephoroideae</taxon>
        <taxon>Choanephora</taxon>
    </lineage>
</organism>
<proteinExistence type="predicted"/>
<dbReference type="InParanoid" id="A0A1C7N935"/>
<dbReference type="EMBL" id="LUGH01000594">
    <property type="protein sequence ID" value="OBZ83854.1"/>
    <property type="molecule type" value="Genomic_DNA"/>
</dbReference>
<evidence type="ECO:0000259" key="4">
    <source>
        <dbReference type="Pfam" id="PF12814"/>
    </source>
</evidence>
<dbReference type="STRING" id="101091.A0A1C7N935"/>
<name>A0A1C7N935_9FUNG</name>
<feature type="coiled-coil region" evidence="1">
    <location>
        <begin position="257"/>
        <end position="291"/>
    </location>
</feature>
<dbReference type="GO" id="GO:0015631">
    <property type="term" value="F:tubulin binding"/>
    <property type="evidence" value="ECO:0007669"/>
    <property type="project" value="TreeGrafter"/>
</dbReference>
<dbReference type="GO" id="GO:0032065">
    <property type="term" value="P:maintenance of protein location in cell cortex"/>
    <property type="evidence" value="ECO:0007669"/>
    <property type="project" value="InterPro"/>
</dbReference>
<accession>A0A1C7N935</accession>
<feature type="compositionally biased region" description="Low complexity" evidence="2">
    <location>
        <begin position="217"/>
        <end position="231"/>
    </location>
</feature>
<evidence type="ECO:0000256" key="2">
    <source>
        <dbReference type="SAM" id="MobiDB-lite"/>
    </source>
</evidence>
<dbReference type="AlphaFoldDB" id="A0A1C7N935"/>
<evidence type="ECO:0000313" key="5">
    <source>
        <dbReference type="EMBL" id="OBZ83854.1"/>
    </source>
</evidence>
<dbReference type="GO" id="GO:0000226">
    <property type="term" value="P:microtubule cytoskeleton organization"/>
    <property type="evidence" value="ECO:0007669"/>
    <property type="project" value="TreeGrafter"/>
</dbReference>
<dbReference type="GO" id="GO:0005938">
    <property type="term" value="C:cell cortex"/>
    <property type="evidence" value="ECO:0007669"/>
    <property type="project" value="InterPro"/>
</dbReference>
<dbReference type="InterPro" id="IPR053005">
    <property type="entry name" value="Nuclear_Pos-Cytoskel_Interact"/>
</dbReference>
<dbReference type="InterPro" id="IPR024774">
    <property type="entry name" value="PH_dom-Mcp5-type"/>
</dbReference>
<feature type="transmembrane region" description="Helical" evidence="3">
    <location>
        <begin position="571"/>
        <end position="590"/>
    </location>
</feature>
<dbReference type="Proteomes" id="UP000093000">
    <property type="component" value="Unassembled WGS sequence"/>
</dbReference>
<dbReference type="PANTHER" id="PTHR28190:SF1">
    <property type="entry name" value="NUCLEAR MIGRATION PROTEIN NUM1"/>
    <property type="match status" value="1"/>
</dbReference>
<sequence length="633" mass="72775">MLHTTSFLGYESPELSELYTNKTSTEYTCVGEAPVTFRRLTPRPVRKQAFQEHSLQTPDSLLMQGDAALASLKVEIADKQQEITYLMNSKAKAEGKYKDEIWSLELEKQDLLQRINDLTNNLVKSNLDLARLEQQEKSLFNELEHLKMLRDEEMNETKIKHEQEVMAYKEMLLVQRTEKERALKELQRLNQKPQLRSNSVILRPISQRTNDCRHADSASIASAASPPQSRSMFAVGQSQSVNKKDESLEMKSLRISLDQAHDIIKSMQDRINKETEERTKTDKLLREAQEMAEHFRNSKNRQTAFDSNNRSLKSVVGQEHLQRKKSKKIMVSEQIPISLLSEELERCQKQPTVDSFSSLKSQKEMKKQALEGEEMLGRHFLCTGLQQVCTSSIGLKPNVATSTICQTSPHLYQARNPPILLRLRELDSFTNSPTTYFADKTNENVKRDTMSFLEGSLKKENDLKSFAFSDKKNNQQSSNAPVVDFNTQVSLDLLLKPLSKDQIQEVLAALTRCIIGEWVWKYTRKVVGVGFSEKKHRRFFWINPYTRVLHWSTHKPGSSAQAHSKSGKESFHLSVILVVLFIILFHVAFVESFRIICDNKKASTVPYLLIKTSERNVKIQCLDLDCHYSWVKV</sequence>
<evidence type="ECO:0000256" key="1">
    <source>
        <dbReference type="SAM" id="Coils"/>
    </source>
</evidence>
<dbReference type="GO" id="GO:0005543">
    <property type="term" value="F:phospholipid binding"/>
    <property type="evidence" value="ECO:0007669"/>
    <property type="project" value="InterPro"/>
</dbReference>
<feature type="coiled-coil region" evidence="1">
    <location>
        <begin position="101"/>
        <end position="192"/>
    </location>
</feature>
<comment type="caution">
    <text evidence="5">The sequence shown here is derived from an EMBL/GenBank/DDBJ whole genome shotgun (WGS) entry which is preliminary data.</text>
</comment>
<dbReference type="GO" id="GO:0005739">
    <property type="term" value="C:mitochondrion"/>
    <property type="evidence" value="ECO:0007669"/>
    <property type="project" value="TreeGrafter"/>
</dbReference>
<dbReference type="OrthoDB" id="2149224at2759"/>
<evidence type="ECO:0000313" key="6">
    <source>
        <dbReference type="Proteomes" id="UP000093000"/>
    </source>
</evidence>
<feature type="domain" description="Pleckstrin homology" evidence="4">
    <location>
        <begin position="506"/>
        <end position="568"/>
    </location>
</feature>
<feature type="region of interest" description="Disordered" evidence="2">
    <location>
        <begin position="214"/>
        <end position="239"/>
    </location>
</feature>
<protein>
    <recommendedName>
        <fullName evidence="4">Pleckstrin homology domain-containing protein</fullName>
    </recommendedName>
</protein>